<keyword evidence="3" id="KW-1185">Reference proteome</keyword>
<evidence type="ECO:0000256" key="1">
    <source>
        <dbReference type="SAM" id="MobiDB-lite"/>
    </source>
</evidence>
<reference evidence="2 3" key="1">
    <citation type="submission" date="2017-10" db="EMBL/GenBank/DDBJ databases">
        <title>Development of genomic resources for the powdery mildew, Erysiphe pulchra.</title>
        <authorList>
            <person name="Wadl P.A."/>
            <person name="Mack B.M."/>
            <person name="Moore G."/>
            <person name="Beltz S.B."/>
        </authorList>
    </citation>
    <scope>NUCLEOTIDE SEQUENCE [LARGE SCALE GENOMIC DNA]</scope>
    <source>
        <strain evidence="2">Cflorida</strain>
    </source>
</reference>
<dbReference type="AlphaFoldDB" id="A0A2S4Q0J3"/>
<accession>A0A2S4Q0J3</accession>
<evidence type="ECO:0000313" key="2">
    <source>
        <dbReference type="EMBL" id="POS87802.1"/>
    </source>
</evidence>
<dbReference type="Proteomes" id="UP000237438">
    <property type="component" value="Unassembled WGS sequence"/>
</dbReference>
<comment type="caution">
    <text evidence="2">The sequence shown here is derived from an EMBL/GenBank/DDBJ whole genome shotgun (WGS) entry which is preliminary data.</text>
</comment>
<feature type="region of interest" description="Disordered" evidence="1">
    <location>
        <begin position="1"/>
        <end position="57"/>
    </location>
</feature>
<name>A0A2S4Q0J3_9PEZI</name>
<proteinExistence type="predicted"/>
<dbReference type="EMBL" id="PEDP01000067">
    <property type="protein sequence ID" value="POS87802.1"/>
    <property type="molecule type" value="Genomic_DNA"/>
</dbReference>
<feature type="compositionally biased region" description="Basic and acidic residues" evidence="1">
    <location>
        <begin position="34"/>
        <end position="44"/>
    </location>
</feature>
<dbReference type="OrthoDB" id="3593599at2759"/>
<sequence>MIPIINNQVNTEPLNEKSRQYNDPEDSTTVLEPITKEISKPDKNKKNKKKIKKDYQASLRSSTTSVHQFKPLPSTTRVSVETKQPEIILPLSIIKAIQTSNQKDSFEEYDTTTRQLSTIIVTPARPDASAVFCIREAIHFGERYVFDYIMYLGYQSPPLIIEPLQYAIGLVRGLPNSWIFDIGNPMVKNRAEDELLGFPEYACQNQVMKKKGVRGKLQGGMMRWEFKADLSVEGPLNKFLWVGTRKNRKLVELELRERQASKRILALWRRGQSQDPCCGRLWLLRGFPECREGASAQNIKRRWAVAVWLTWRVLLERK</sequence>
<gene>
    <name evidence="2" type="ORF">EPUL_000273</name>
</gene>
<feature type="compositionally biased region" description="Polar residues" evidence="1">
    <location>
        <begin position="1"/>
        <end position="13"/>
    </location>
</feature>
<evidence type="ECO:0000313" key="3">
    <source>
        <dbReference type="Proteomes" id="UP000237438"/>
    </source>
</evidence>
<organism evidence="2 3">
    <name type="scientific">Erysiphe pulchra</name>
    <dbReference type="NCBI Taxonomy" id="225359"/>
    <lineage>
        <taxon>Eukaryota</taxon>
        <taxon>Fungi</taxon>
        <taxon>Dikarya</taxon>
        <taxon>Ascomycota</taxon>
        <taxon>Pezizomycotina</taxon>
        <taxon>Leotiomycetes</taxon>
        <taxon>Erysiphales</taxon>
        <taxon>Erysiphaceae</taxon>
        <taxon>Erysiphe</taxon>
    </lineage>
</organism>
<protein>
    <submittedName>
        <fullName evidence="2">Uncharacterized protein</fullName>
    </submittedName>
</protein>